<dbReference type="Proteomes" id="UP001519363">
    <property type="component" value="Unassembled WGS sequence"/>
</dbReference>
<dbReference type="EMBL" id="JAGIOO010000001">
    <property type="protein sequence ID" value="MBP2471816.1"/>
    <property type="molecule type" value="Genomic_DNA"/>
</dbReference>
<name>A0ABS5A690_9PSEU</name>
<comment type="caution">
    <text evidence="1">The sequence shown here is derived from an EMBL/GenBank/DDBJ whole genome shotgun (WGS) entry which is preliminary data.</text>
</comment>
<evidence type="ECO:0000313" key="1">
    <source>
        <dbReference type="EMBL" id="MBP2471816.1"/>
    </source>
</evidence>
<dbReference type="RefSeq" id="WP_086788241.1">
    <property type="nucleotide sequence ID" value="NZ_JAGIOO010000001.1"/>
</dbReference>
<proteinExistence type="predicted"/>
<gene>
    <name evidence="1" type="ORF">JOF53_000688</name>
</gene>
<evidence type="ECO:0008006" key="3">
    <source>
        <dbReference type="Google" id="ProtNLM"/>
    </source>
</evidence>
<keyword evidence="2" id="KW-1185">Reference proteome</keyword>
<reference evidence="1 2" key="1">
    <citation type="submission" date="2021-03" db="EMBL/GenBank/DDBJ databases">
        <title>Sequencing the genomes of 1000 actinobacteria strains.</title>
        <authorList>
            <person name="Klenk H.-P."/>
        </authorList>
    </citation>
    <scope>NUCLEOTIDE SEQUENCE [LARGE SCALE GENOMIC DNA]</scope>
    <source>
        <strain evidence="1 2">DSM 44580</strain>
    </source>
</reference>
<protein>
    <recommendedName>
        <fullName evidence="3">Response regulatory domain-containing protein</fullName>
    </recommendedName>
</protein>
<sequence length="135" mass="14630">MHVLVTESRFGDADQLVERLEGTGCRVSTCHGQLGLCRVLSPGNRCPLDERGPVDLVVDVRNGCEELSAREYGVVCAVRANVPLLIVGTDPDVPAVVPAGLQQWAQAVSAEQLLDACRDHIASRREAEENEGRDR</sequence>
<evidence type="ECO:0000313" key="2">
    <source>
        <dbReference type="Proteomes" id="UP001519363"/>
    </source>
</evidence>
<accession>A0ABS5A690</accession>
<organism evidence="1 2">
    <name type="scientific">Crossiella equi</name>
    <dbReference type="NCBI Taxonomy" id="130796"/>
    <lineage>
        <taxon>Bacteria</taxon>
        <taxon>Bacillati</taxon>
        <taxon>Actinomycetota</taxon>
        <taxon>Actinomycetes</taxon>
        <taxon>Pseudonocardiales</taxon>
        <taxon>Pseudonocardiaceae</taxon>
        <taxon>Crossiella</taxon>
    </lineage>
</organism>